<dbReference type="SUPFAM" id="SSF50978">
    <property type="entry name" value="WD40 repeat-like"/>
    <property type="match status" value="1"/>
</dbReference>
<dbReference type="PANTHER" id="PTHR14091:SF0">
    <property type="entry name" value="PERIODIC TRYPTOPHAN PROTEIN 1 HOMOLOG"/>
    <property type="match status" value="1"/>
</dbReference>
<reference evidence="5" key="2">
    <citation type="submission" date="2023-05" db="EMBL/GenBank/DDBJ databases">
        <authorList>
            <person name="Fouks B."/>
        </authorList>
    </citation>
    <scope>NUCLEOTIDE SEQUENCE</scope>
    <source>
        <strain evidence="5">Stay&amp;Tobe</strain>
        <tissue evidence="5">Testes</tissue>
    </source>
</reference>
<dbReference type="InterPro" id="IPR001680">
    <property type="entry name" value="WD40_rpt"/>
</dbReference>
<sequence>YNEEEESLYVHHDILLPAFPLCLEWLNHDPGEGKPGNLCAVGSMSPVIEVWDIDIVDCLETAFKLGRRGNKKKGISKYGHRDAVLGLSWNKNVTRSLADDGVGASGSVDQTVLLWDLDTGKYASKLTSFQEKVQTLQWHPFEGQTLLVGSGDRMARVFDCRVEDAHMDWEVNGEVEQVLWNHFSPYNFIVGSSTGSIHYIDCRNKSPLWELSAHTKECFCLSLSSQCPGMLWTAGSDGYLKSWDIAEGTPSLVYSHDQTNLGSLLCLDSCPDLPFVVAIGGDKRNHNFTVLDVLNSTAVESRFGKRQLICPVKTEEEQAEYNNQSAMPGVAGRLSSLVFALCCTPGCQCHPSILWFAKRTSKQGPRSVS</sequence>
<protein>
    <submittedName>
        <fullName evidence="5">Uncharacterized protein</fullName>
    </submittedName>
</protein>
<dbReference type="AlphaFoldDB" id="A0AAD7Z8V6"/>
<feature type="non-terminal residue" evidence="5">
    <location>
        <position position="369"/>
    </location>
</feature>
<evidence type="ECO:0000256" key="2">
    <source>
        <dbReference type="ARBA" id="ARBA00022574"/>
    </source>
</evidence>
<dbReference type="GO" id="GO:0005634">
    <property type="term" value="C:nucleus"/>
    <property type="evidence" value="ECO:0007669"/>
    <property type="project" value="TreeGrafter"/>
</dbReference>
<evidence type="ECO:0000256" key="1">
    <source>
        <dbReference type="ARBA" id="ARBA00022553"/>
    </source>
</evidence>
<dbReference type="Gene3D" id="2.130.10.10">
    <property type="entry name" value="YVTN repeat-like/Quinoprotein amine dehydrogenase"/>
    <property type="match status" value="1"/>
</dbReference>
<proteinExistence type="predicted"/>
<dbReference type="PROSITE" id="PS00678">
    <property type="entry name" value="WD_REPEATS_1"/>
    <property type="match status" value="1"/>
</dbReference>
<keyword evidence="6" id="KW-1185">Reference proteome</keyword>
<dbReference type="InterPro" id="IPR019775">
    <property type="entry name" value="WD40_repeat_CS"/>
</dbReference>
<dbReference type="InterPro" id="IPR044285">
    <property type="entry name" value="PWP1"/>
</dbReference>
<dbReference type="PROSITE" id="PS50082">
    <property type="entry name" value="WD_REPEATS_2"/>
    <property type="match status" value="2"/>
</dbReference>
<dbReference type="Pfam" id="PF00400">
    <property type="entry name" value="WD40"/>
    <property type="match status" value="2"/>
</dbReference>
<evidence type="ECO:0000256" key="3">
    <source>
        <dbReference type="ARBA" id="ARBA00022737"/>
    </source>
</evidence>
<feature type="repeat" description="WD" evidence="4">
    <location>
        <begin position="211"/>
        <end position="253"/>
    </location>
</feature>
<accession>A0AAD7Z8V6</accession>
<keyword evidence="1" id="KW-0597">Phosphoprotein</keyword>
<keyword evidence="2 4" id="KW-0853">WD repeat</keyword>
<comment type="caution">
    <text evidence="5">The sequence shown here is derived from an EMBL/GenBank/DDBJ whole genome shotgun (WGS) entry which is preliminary data.</text>
</comment>
<evidence type="ECO:0000256" key="4">
    <source>
        <dbReference type="PROSITE-ProRule" id="PRU00221"/>
    </source>
</evidence>
<dbReference type="EMBL" id="JASPKZ010009809">
    <property type="protein sequence ID" value="KAJ9576066.1"/>
    <property type="molecule type" value="Genomic_DNA"/>
</dbReference>
<gene>
    <name evidence="5" type="ORF">L9F63_007031</name>
</gene>
<evidence type="ECO:0000313" key="5">
    <source>
        <dbReference type="EMBL" id="KAJ9576066.1"/>
    </source>
</evidence>
<dbReference type="GO" id="GO:0006364">
    <property type="term" value="P:rRNA processing"/>
    <property type="evidence" value="ECO:0007669"/>
    <property type="project" value="InterPro"/>
</dbReference>
<evidence type="ECO:0000313" key="6">
    <source>
        <dbReference type="Proteomes" id="UP001233999"/>
    </source>
</evidence>
<organism evidence="5 6">
    <name type="scientific">Diploptera punctata</name>
    <name type="common">Pacific beetle cockroach</name>
    <dbReference type="NCBI Taxonomy" id="6984"/>
    <lineage>
        <taxon>Eukaryota</taxon>
        <taxon>Metazoa</taxon>
        <taxon>Ecdysozoa</taxon>
        <taxon>Arthropoda</taxon>
        <taxon>Hexapoda</taxon>
        <taxon>Insecta</taxon>
        <taxon>Pterygota</taxon>
        <taxon>Neoptera</taxon>
        <taxon>Polyneoptera</taxon>
        <taxon>Dictyoptera</taxon>
        <taxon>Blattodea</taxon>
        <taxon>Blaberoidea</taxon>
        <taxon>Blaberidae</taxon>
        <taxon>Diplopterinae</taxon>
        <taxon>Diploptera</taxon>
    </lineage>
</organism>
<feature type="non-terminal residue" evidence="5">
    <location>
        <position position="1"/>
    </location>
</feature>
<name>A0AAD7Z8V6_DIPPU</name>
<reference evidence="5" key="1">
    <citation type="journal article" date="2023" name="IScience">
        <title>Live-bearing cockroach genome reveals convergent evolutionary mechanisms linked to viviparity in insects and beyond.</title>
        <authorList>
            <person name="Fouks B."/>
            <person name="Harrison M.C."/>
            <person name="Mikhailova A.A."/>
            <person name="Marchal E."/>
            <person name="English S."/>
            <person name="Carruthers M."/>
            <person name="Jennings E.C."/>
            <person name="Chiamaka E.L."/>
            <person name="Frigard R.A."/>
            <person name="Pippel M."/>
            <person name="Attardo G.M."/>
            <person name="Benoit J.B."/>
            <person name="Bornberg-Bauer E."/>
            <person name="Tobe S.S."/>
        </authorList>
    </citation>
    <scope>NUCLEOTIDE SEQUENCE</scope>
    <source>
        <strain evidence="5">Stay&amp;Tobe</strain>
    </source>
</reference>
<dbReference type="Proteomes" id="UP001233999">
    <property type="component" value="Unassembled WGS sequence"/>
</dbReference>
<dbReference type="SMART" id="SM00320">
    <property type="entry name" value="WD40"/>
    <property type="match status" value="5"/>
</dbReference>
<dbReference type="InterPro" id="IPR015943">
    <property type="entry name" value="WD40/YVTN_repeat-like_dom_sf"/>
</dbReference>
<dbReference type="InterPro" id="IPR036322">
    <property type="entry name" value="WD40_repeat_dom_sf"/>
</dbReference>
<keyword evidence="3" id="KW-0677">Repeat</keyword>
<feature type="repeat" description="WD" evidence="4">
    <location>
        <begin position="77"/>
        <end position="125"/>
    </location>
</feature>
<dbReference type="PANTHER" id="PTHR14091">
    <property type="entry name" value="PERIODIC TRYPTOPHAN PROTEIN 1"/>
    <property type="match status" value="1"/>
</dbReference>